<feature type="region of interest" description="Disordered" evidence="1">
    <location>
        <begin position="53"/>
        <end position="76"/>
    </location>
</feature>
<reference evidence="2 3" key="1">
    <citation type="submission" date="2019-05" db="EMBL/GenBank/DDBJ databases">
        <title>Another draft genome of Portunus trituberculatus and its Hox gene families provides insights of decapod evolution.</title>
        <authorList>
            <person name="Jeong J.-H."/>
            <person name="Song I."/>
            <person name="Kim S."/>
            <person name="Choi T."/>
            <person name="Kim D."/>
            <person name="Ryu S."/>
            <person name="Kim W."/>
        </authorList>
    </citation>
    <scope>NUCLEOTIDE SEQUENCE [LARGE SCALE GENOMIC DNA]</scope>
    <source>
        <tissue evidence="2">Muscle</tissue>
    </source>
</reference>
<name>A0A5B7EZ26_PORTR</name>
<dbReference type="EMBL" id="VSRR010003822">
    <property type="protein sequence ID" value="MPC37574.1"/>
    <property type="molecule type" value="Genomic_DNA"/>
</dbReference>
<comment type="caution">
    <text evidence="2">The sequence shown here is derived from an EMBL/GenBank/DDBJ whole genome shotgun (WGS) entry which is preliminary data.</text>
</comment>
<feature type="region of interest" description="Disordered" evidence="1">
    <location>
        <begin position="1"/>
        <end position="37"/>
    </location>
</feature>
<protein>
    <submittedName>
        <fullName evidence="2">Uncharacterized protein</fullName>
    </submittedName>
</protein>
<sequence length="93" mass="9976">MQRRFVGRVAHPPSSSVNTQATVEGRREGKQGSAGSDWAGGCKYIRRVMEASGDIGQHKQVPTRRRVHAGSPSEAVAVPGRGMQRALGVLLQL</sequence>
<keyword evidence="3" id="KW-1185">Reference proteome</keyword>
<organism evidence="2 3">
    <name type="scientific">Portunus trituberculatus</name>
    <name type="common">Swimming crab</name>
    <name type="synonym">Neptunus trituberculatus</name>
    <dbReference type="NCBI Taxonomy" id="210409"/>
    <lineage>
        <taxon>Eukaryota</taxon>
        <taxon>Metazoa</taxon>
        <taxon>Ecdysozoa</taxon>
        <taxon>Arthropoda</taxon>
        <taxon>Crustacea</taxon>
        <taxon>Multicrustacea</taxon>
        <taxon>Malacostraca</taxon>
        <taxon>Eumalacostraca</taxon>
        <taxon>Eucarida</taxon>
        <taxon>Decapoda</taxon>
        <taxon>Pleocyemata</taxon>
        <taxon>Brachyura</taxon>
        <taxon>Eubrachyura</taxon>
        <taxon>Portunoidea</taxon>
        <taxon>Portunidae</taxon>
        <taxon>Portuninae</taxon>
        <taxon>Portunus</taxon>
    </lineage>
</organism>
<gene>
    <name evidence="2" type="ORF">E2C01_031060</name>
</gene>
<evidence type="ECO:0000313" key="3">
    <source>
        <dbReference type="Proteomes" id="UP000324222"/>
    </source>
</evidence>
<proteinExistence type="predicted"/>
<dbReference type="AlphaFoldDB" id="A0A5B7EZ26"/>
<accession>A0A5B7EZ26</accession>
<evidence type="ECO:0000313" key="2">
    <source>
        <dbReference type="EMBL" id="MPC37574.1"/>
    </source>
</evidence>
<dbReference type="Proteomes" id="UP000324222">
    <property type="component" value="Unassembled WGS sequence"/>
</dbReference>
<evidence type="ECO:0000256" key="1">
    <source>
        <dbReference type="SAM" id="MobiDB-lite"/>
    </source>
</evidence>
<feature type="compositionally biased region" description="Polar residues" evidence="1">
    <location>
        <begin position="13"/>
        <end position="22"/>
    </location>
</feature>